<evidence type="ECO:0000313" key="4">
    <source>
        <dbReference type="EMBL" id="UVC46390.1"/>
    </source>
</evidence>
<dbReference type="Pfam" id="PF07724">
    <property type="entry name" value="AAA_2"/>
    <property type="match status" value="1"/>
</dbReference>
<dbReference type="SMART" id="SM00382">
    <property type="entry name" value="AAA"/>
    <property type="match status" value="1"/>
</dbReference>
<dbReference type="PANTHER" id="PTHR11638">
    <property type="entry name" value="ATP-DEPENDENT CLP PROTEASE"/>
    <property type="match status" value="1"/>
</dbReference>
<dbReference type="InterPro" id="IPR003959">
    <property type="entry name" value="ATPase_AAA_core"/>
</dbReference>
<name>A0A976SI48_THEOR</name>
<organism evidence="4 5">
    <name type="scientific">Theileria orientalis</name>
    <dbReference type="NCBI Taxonomy" id="68886"/>
    <lineage>
        <taxon>Eukaryota</taxon>
        <taxon>Sar</taxon>
        <taxon>Alveolata</taxon>
        <taxon>Apicomplexa</taxon>
        <taxon>Aconoidasida</taxon>
        <taxon>Piroplasmida</taxon>
        <taxon>Theileriidae</taxon>
        <taxon>Theileria</taxon>
    </lineage>
</organism>
<gene>
    <name evidence="4" type="ORF">MACK_004183</name>
</gene>
<dbReference type="PRINTS" id="PR00300">
    <property type="entry name" value="CLPPROTEASEA"/>
</dbReference>
<dbReference type="GO" id="GO:0034605">
    <property type="term" value="P:cellular response to heat"/>
    <property type="evidence" value="ECO:0007669"/>
    <property type="project" value="TreeGrafter"/>
</dbReference>
<dbReference type="InterPro" id="IPR027417">
    <property type="entry name" value="P-loop_NTPase"/>
</dbReference>
<dbReference type="GO" id="GO:0005524">
    <property type="term" value="F:ATP binding"/>
    <property type="evidence" value="ECO:0007669"/>
    <property type="project" value="UniProtKB-KW"/>
</dbReference>
<dbReference type="InterPro" id="IPR050130">
    <property type="entry name" value="ClpA_ClpB"/>
</dbReference>
<keyword evidence="4" id="KW-0933">Apicoplast</keyword>
<dbReference type="PANTHER" id="PTHR11638:SF18">
    <property type="entry name" value="HEAT SHOCK PROTEIN 104"/>
    <property type="match status" value="1"/>
</dbReference>
<dbReference type="InterPro" id="IPR003593">
    <property type="entry name" value="AAA+_ATPase"/>
</dbReference>
<dbReference type="CDD" id="cd19499">
    <property type="entry name" value="RecA-like_ClpB_Hsp104-like"/>
    <property type="match status" value="1"/>
</dbReference>
<proteinExistence type="predicted"/>
<dbReference type="GO" id="GO:0016887">
    <property type="term" value="F:ATP hydrolysis activity"/>
    <property type="evidence" value="ECO:0007669"/>
    <property type="project" value="InterPro"/>
</dbReference>
<keyword evidence="4" id="KW-0934">Plastid</keyword>
<dbReference type="Proteomes" id="UP000244811">
    <property type="component" value="Apicoplast Pltd"/>
</dbReference>
<dbReference type="InterPro" id="IPR001270">
    <property type="entry name" value="ClpA/B"/>
</dbReference>
<sequence length="478" mass="55903">MCKNSLKYVYDNSLNALFKNKKLYKFPFKVSKIETIHSFYDKIIVFLNGLKSNNFSILTVDKEFDLYDFIEYNLKKKGYKKEYFHLEDSFKTLALIKDDKILVFFKRSSLFLPFHKHIKDFDQKLKKYEKFKLNFILVTTKKFEINEKNIKVEKFFSRLVTSFYFDNYLKEFFLNINNLQLNLYGKPNIVDNLKSKLFDQDEIINSTVSSLKQLDNKNPFINKPIASWLLCGPSGSGKTEFAKVLAHSLYGSIDCLLKIDMSEYLEKGSSSKFLGASPGYSGYGEHTVLSEKFLKYSSLIVLFDEVEKADVNVFNTMLQTLDEGKLALSNGRLLDFSKSFIILTSNLGYSDNNKDKIVKKEEVLDAVNSHFRVEFLNRLSQIVIFNAVGEDSYYNILDKFITTSFYRFDLCVSDVDVLLKDDFTKWYCDKIYGSRPLRKFIYNFSNFIYLTSNILNYFSHSDYNYINNINTFNMGSML</sequence>
<evidence type="ECO:0000256" key="2">
    <source>
        <dbReference type="ARBA" id="ARBA00022840"/>
    </source>
</evidence>
<evidence type="ECO:0000256" key="1">
    <source>
        <dbReference type="ARBA" id="ARBA00022741"/>
    </source>
</evidence>
<keyword evidence="1" id="KW-0547">Nucleotide-binding</keyword>
<dbReference type="EMBL" id="CP102584">
    <property type="protein sequence ID" value="UVC46390.1"/>
    <property type="molecule type" value="Genomic_DNA"/>
</dbReference>
<geneLocation type="apicoplast" evidence="4"/>
<evidence type="ECO:0000259" key="3">
    <source>
        <dbReference type="SMART" id="SM00382"/>
    </source>
</evidence>
<dbReference type="SUPFAM" id="SSF52540">
    <property type="entry name" value="P-loop containing nucleoside triphosphate hydrolases"/>
    <property type="match status" value="1"/>
</dbReference>
<dbReference type="AlphaFoldDB" id="A0A976SI48"/>
<feature type="domain" description="AAA+ ATPase" evidence="3">
    <location>
        <begin position="224"/>
        <end position="379"/>
    </location>
</feature>
<dbReference type="Gene3D" id="3.40.50.300">
    <property type="entry name" value="P-loop containing nucleotide triphosphate hydrolases"/>
    <property type="match status" value="1"/>
</dbReference>
<keyword evidence="2" id="KW-0067">ATP-binding</keyword>
<protein>
    <submittedName>
        <fullName evidence="4">ClpC2</fullName>
    </submittedName>
</protein>
<reference evidence="4" key="1">
    <citation type="submission" date="2022-07" db="EMBL/GenBank/DDBJ databases">
        <title>Chromosomal assemblies of T. orientalis with long-read sequencing.</title>
        <authorList>
            <person name="Yam J."/>
            <person name="Bogema D.R."/>
            <person name="Micallef M.L."/>
            <person name="Djordjevic S."/>
            <person name="Jenkins C."/>
        </authorList>
    </citation>
    <scope>NUCLEOTIDE SEQUENCE</scope>
    <source>
        <strain evidence="4">Goon Nure</strain>
    </source>
</reference>
<dbReference type="GO" id="GO:0005737">
    <property type="term" value="C:cytoplasm"/>
    <property type="evidence" value="ECO:0007669"/>
    <property type="project" value="TreeGrafter"/>
</dbReference>
<evidence type="ECO:0000313" key="5">
    <source>
        <dbReference type="Proteomes" id="UP000244811"/>
    </source>
</evidence>
<accession>A0A976SI48</accession>